<sequence length="115" mass="12430">MPAEVNTLIHNSQLPCKWQLVAKCNWVNFTGATAASEIPIGVITTAAQTHTQSEPGNLPVSQCSTLSSDNYFGCLGAEGLERKTRIRRRNSSFNLHQSAFYSSGGQAAQLGETKM</sequence>
<dbReference type="Proteomes" id="UP001482620">
    <property type="component" value="Unassembled WGS sequence"/>
</dbReference>
<comment type="caution">
    <text evidence="1">The sequence shown here is derived from an EMBL/GenBank/DDBJ whole genome shotgun (WGS) entry which is preliminary data.</text>
</comment>
<proteinExistence type="predicted"/>
<gene>
    <name evidence="1" type="ORF">ILYODFUR_031366</name>
</gene>
<accession>A0ABV0T1U8</accession>
<evidence type="ECO:0000313" key="1">
    <source>
        <dbReference type="EMBL" id="MEQ2226833.1"/>
    </source>
</evidence>
<reference evidence="1 2" key="1">
    <citation type="submission" date="2021-06" db="EMBL/GenBank/DDBJ databases">
        <authorList>
            <person name="Palmer J.M."/>
        </authorList>
    </citation>
    <scope>NUCLEOTIDE SEQUENCE [LARGE SCALE GENOMIC DNA]</scope>
    <source>
        <strain evidence="2">if_2019</strain>
        <tissue evidence="1">Muscle</tissue>
    </source>
</reference>
<protein>
    <submittedName>
        <fullName evidence="1">Uncharacterized protein</fullName>
    </submittedName>
</protein>
<keyword evidence="2" id="KW-1185">Reference proteome</keyword>
<organism evidence="1 2">
    <name type="scientific">Ilyodon furcidens</name>
    <name type="common">goldbreast splitfin</name>
    <dbReference type="NCBI Taxonomy" id="33524"/>
    <lineage>
        <taxon>Eukaryota</taxon>
        <taxon>Metazoa</taxon>
        <taxon>Chordata</taxon>
        <taxon>Craniata</taxon>
        <taxon>Vertebrata</taxon>
        <taxon>Euteleostomi</taxon>
        <taxon>Actinopterygii</taxon>
        <taxon>Neopterygii</taxon>
        <taxon>Teleostei</taxon>
        <taxon>Neoteleostei</taxon>
        <taxon>Acanthomorphata</taxon>
        <taxon>Ovalentaria</taxon>
        <taxon>Atherinomorphae</taxon>
        <taxon>Cyprinodontiformes</taxon>
        <taxon>Goodeidae</taxon>
        <taxon>Ilyodon</taxon>
    </lineage>
</organism>
<evidence type="ECO:0000313" key="2">
    <source>
        <dbReference type="Proteomes" id="UP001482620"/>
    </source>
</evidence>
<name>A0ABV0T1U8_9TELE</name>
<dbReference type="EMBL" id="JAHRIQ010016436">
    <property type="protein sequence ID" value="MEQ2226833.1"/>
    <property type="molecule type" value="Genomic_DNA"/>
</dbReference>